<dbReference type="PhylomeDB" id="A0A0D2VYA1"/>
<dbReference type="OrthoDB" id="2105540at2759"/>
<dbReference type="InParanoid" id="A0A0D2VYA1"/>
<dbReference type="AlphaFoldDB" id="A0A0D2VYA1"/>
<dbReference type="Pfam" id="PF13175">
    <property type="entry name" value="AAA_15"/>
    <property type="match status" value="1"/>
</dbReference>
<dbReference type="InterPro" id="IPR041685">
    <property type="entry name" value="AAA_GajA/Old/RecF-like"/>
</dbReference>
<dbReference type="PANTHER" id="PTHR43581">
    <property type="entry name" value="ATP/GTP PHOSPHATASE"/>
    <property type="match status" value="1"/>
</dbReference>
<dbReference type="PANTHER" id="PTHR43581:SF4">
    <property type="entry name" value="ATP_GTP PHOSPHATASE"/>
    <property type="match status" value="1"/>
</dbReference>
<name>A0A0D2VYA1_CAPO3</name>
<feature type="region of interest" description="Disordered" evidence="1">
    <location>
        <begin position="599"/>
        <end position="622"/>
    </location>
</feature>
<feature type="domain" description="AAA+ ATPase" evidence="2">
    <location>
        <begin position="34"/>
        <end position="340"/>
    </location>
</feature>
<evidence type="ECO:0000256" key="1">
    <source>
        <dbReference type="SAM" id="MobiDB-lite"/>
    </source>
</evidence>
<dbReference type="InterPro" id="IPR051396">
    <property type="entry name" value="Bact_Antivir_Def_Nuclease"/>
</dbReference>
<dbReference type="InterPro" id="IPR027417">
    <property type="entry name" value="P-loop_NTPase"/>
</dbReference>
<protein>
    <recommendedName>
        <fullName evidence="2">AAA+ ATPase domain-containing protein</fullName>
    </recommendedName>
</protein>
<dbReference type="Proteomes" id="UP000008743">
    <property type="component" value="Unassembled WGS sequence"/>
</dbReference>
<proteinExistence type="predicted"/>
<sequence length="739" mass="82484">MDSATQVETQSEFRLHQLRLQNFKKFEDITLTLTPSPKIIVGANGSGKTQVLWAILIFLRGHNSRVPSSKHFSKDVFRFEDELEDLFGDRFFRNKYQSPDTLVRVGARNKKFTLTGTFLDPTYHHTNENVMLEYSLDKGLLQGKPDNHQSLAPIRFAFMPPTYLWGDRAQELHRDEPFLTAGVQYLRWRVFQAKDFVNDGLRHLGFQATVMTPNEETEDGPAITTVTENGVPLDIGACAGSLQKIIAILTLLYHLTPVANAKAAKKDKRLSQNQHTFKQRIFLIDELEALLYENVTAKLYDFLVSTCAKHNIQLIVATNSRAIIDPRLKTDQQIMFLNPDGKAVELTGELPKDDQGQPSLYPILNALSQVKSSKPLLVLEGTNDQAFYSKYTTLGQHFHFLTTSGAVNKQNLSNILTQAKLKHVFLRDSDMYAASPDLPAAQARITQVVGAPVIYTLLPCIESYLILHRLLKSVDVDALRVRTIRALPQCKWYFISTFRDFCKESKQKPPPTAAHHCEPEGTMQRSADRLATMTNDELRKLPKADLKLLCGKCKEPIFADESKRQDRASAASNPPTPDGFDAFGSLFGASTAAVFQPVLPSDSASDEPARDPASDLASSENDGGVAMLGRVLADSENDPDVLWNSLHSENDPDVLWNSLLAQLTTPSSSSSSSCSFDRKNRVLFWTTYVKMVRGHDLMPKAGDFMGSLDREDLDPHVQDLLNQTEQAVLACLPAEAVSE</sequence>
<reference evidence="4" key="1">
    <citation type="submission" date="2011-02" db="EMBL/GenBank/DDBJ databases">
        <title>The Genome Sequence of Capsaspora owczarzaki ATCC 30864.</title>
        <authorList>
            <person name="Russ C."/>
            <person name="Cuomo C."/>
            <person name="Burger G."/>
            <person name="Gray M.W."/>
            <person name="Holland P.W.H."/>
            <person name="King N."/>
            <person name="Lang F.B.F."/>
            <person name="Roger A.J."/>
            <person name="Ruiz-Trillo I."/>
            <person name="Young S.K."/>
            <person name="Zeng Q."/>
            <person name="Gargeya S."/>
            <person name="Alvarado L."/>
            <person name="Berlin A."/>
            <person name="Chapman S.B."/>
            <person name="Chen Z."/>
            <person name="Freedman E."/>
            <person name="Gellesch M."/>
            <person name="Goldberg J."/>
            <person name="Griggs A."/>
            <person name="Gujja S."/>
            <person name="Heilman E."/>
            <person name="Heiman D."/>
            <person name="Howarth C."/>
            <person name="Mehta T."/>
            <person name="Neiman D."/>
            <person name="Pearson M."/>
            <person name="Roberts A."/>
            <person name="Saif S."/>
            <person name="Shea T."/>
            <person name="Shenoy N."/>
            <person name="Sisk P."/>
            <person name="Stolte C."/>
            <person name="Sykes S."/>
            <person name="White J."/>
            <person name="Yandava C."/>
            <person name="Haas B."/>
            <person name="Nusbaum C."/>
            <person name="Birren B."/>
        </authorList>
    </citation>
    <scope>NUCLEOTIDE SEQUENCE</scope>
    <source>
        <strain evidence="4">ATCC 30864</strain>
    </source>
</reference>
<accession>A0A0D2VYA1</accession>
<keyword evidence="4" id="KW-1185">Reference proteome</keyword>
<dbReference type="InterPro" id="IPR003593">
    <property type="entry name" value="AAA+_ATPase"/>
</dbReference>
<evidence type="ECO:0000313" key="4">
    <source>
        <dbReference type="Proteomes" id="UP000008743"/>
    </source>
</evidence>
<dbReference type="SMART" id="SM00382">
    <property type="entry name" value="AAA"/>
    <property type="match status" value="1"/>
</dbReference>
<dbReference type="EMBL" id="KE346372">
    <property type="protein sequence ID" value="KJE96677.1"/>
    <property type="molecule type" value="Genomic_DNA"/>
</dbReference>
<organism evidence="3 4">
    <name type="scientific">Capsaspora owczarzaki (strain ATCC 30864)</name>
    <dbReference type="NCBI Taxonomy" id="595528"/>
    <lineage>
        <taxon>Eukaryota</taxon>
        <taxon>Filasterea</taxon>
        <taxon>Capsaspora</taxon>
    </lineage>
</organism>
<gene>
    <name evidence="3" type="ORF">CAOG_009026</name>
</gene>
<dbReference type="RefSeq" id="XP_011270714.1">
    <property type="nucleotide sequence ID" value="XM_011272412.1"/>
</dbReference>
<evidence type="ECO:0000313" key="3">
    <source>
        <dbReference type="EMBL" id="KJE96677.1"/>
    </source>
</evidence>
<dbReference type="Gene3D" id="3.40.50.300">
    <property type="entry name" value="P-loop containing nucleotide triphosphate hydrolases"/>
    <property type="match status" value="1"/>
</dbReference>
<evidence type="ECO:0000259" key="2">
    <source>
        <dbReference type="SMART" id="SM00382"/>
    </source>
</evidence>
<dbReference type="SUPFAM" id="SSF52540">
    <property type="entry name" value="P-loop containing nucleoside triphosphate hydrolases"/>
    <property type="match status" value="1"/>
</dbReference>